<organism evidence="22 23">
    <name type="scientific">Hemibagrus wyckioides</name>
    <dbReference type="NCBI Taxonomy" id="337641"/>
    <lineage>
        <taxon>Eukaryota</taxon>
        <taxon>Metazoa</taxon>
        <taxon>Chordata</taxon>
        <taxon>Craniata</taxon>
        <taxon>Vertebrata</taxon>
        <taxon>Euteleostomi</taxon>
        <taxon>Actinopterygii</taxon>
        <taxon>Neopterygii</taxon>
        <taxon>Teleostei</taxon>
        <taxon>Ostariophysi</taxon>
        <taxon>Siluriformes</taxon>
        <taxon>Bagridae</taxon>
        <taxon>Hemibagrus</taxon>
    </lineage>
</organism>
<dbReference type="GO" id="GO:0015297">
    <property type="term" value="F:antiporter activity"/>
    <property type="evidence" value="ECO:0007669"/>
    <property type="project" value="UniProtKB-KW"/>
</dbReference>
<evidence type="ECO:0000256" key="12">
    <source>
        <dbReference type="ARBA" id="ARBA00036264"/>
    </source>
</evidence>
<comment type="catalytic activity">
    <reaction evidence="13">
        <text>citrate(out) + (S)-malate(in) = citrate(in) + (S)-malate(out)</text>
        <dbReference type="Rhea" id="RHEA:72483"/>
        <dbReference type="ChEBI" id="CHEBI:15589"/>
        <dbReference type="ChEBI" id="CHEBI:16947"/>
    </reaction>
</comment>
<keyword evidence="5 19" id="KW-0812">Transmembrane</keyword>
<evidence type="ECO:0000256" key="14">
    <source>
        <dbReference type="ARBA" id="ARBA00047569"/>
    </source>
</evidence>
<feature type="region of interest" description="Disordered" evidence="21">
    <location>
        <begin position="1"/>
        <end position="34"/>
    </location>
</feature>
<dbReference type="Pfam" id="PF00153">
    <property type="entry name" value="Mito_carr"/>
    <property type="match status" value="3"/>
</dbReference>
<name>A0A9D3SK10_9TELE</name>
<comment type="similarity">
    <text evidence="2 20">Belongs to the mitochondrial carrier (TC 2.A.29) family.</text>
</comment>
<evidence type="ECO:0000256" key="19">
    <source>
        <dbReference type="PROSITE-ProRule" id="PRU00282"/>
    </source>
</evidence>
<comment type="catalytic activity">
    <reaction evidence="16">
        <text>trans-aconitate(in) + citrate(out) = trans-aconitate(out) + citrate(in)</text>
        <dbReference type="Rhea" id="RHEA:72479"/>
        <dbReference type="ChEBI" id="CHEBI:15708"/>
        <dbReference type="ChEBI" id="CHEBI:16947"/>
    </reaction>
</comment>
<comment type="catalytic activity">
    <reaction evidence="14">
        <text>D-threo-isocitrate(in) + citrate(out) = D-threo-isocitrate(out) + citrate(in)</text>
        <dbReference type="Rhea" id="RHEA:72471"/>
        <dbReference type="ChEBI" id="CHEBI:15562"/>
        <dbReference type="ChEBI" id="CHEBI:16947"/>
    </reaction>
</comment>
<evidence type="ECO:0000256" key="8">
    <source>
        <dbReference type="ARBA" id="ARBA00022989"/>
    </source>
</evidence>
<dbReference type="SUPFAM" id="SSF103506">
    <property type="entry name" value="Mitochondrial carrier"/>
    <property type="match status" value="1"/>
</dbReference>
<keyword evidence="6" id="KW-0677">Repeat</keyword>
<proteinExistence type="inferred from homology"/>
<dbReference type="PANTHER" id="PTHR45788">
    <property type="entry name" value="SUCCINATE/FUMARATE MITOCHONDRIAL TRANSPORTER-RELATED"/>
    <property type="match status" value="1"/>
</dbReference>
<dbReference type="OrthoDB" id="44467at2759"/>
<gene>
    <name evidence="22" type="ORF">KOW79_013669</name>
</gene>
<evidence type="ECO:0000256" key="1">
    <source>
        <dbReference type="ARBA" id="ARBA00004448"/>
    </source>
</evidence>
<comment type="caution">
    <text evidence="22">The sequence shown here is derived from an EMBL/GenBank/DDBJ whole genome shotgun (WGS) entry which is preliminary data.</text>
</comment>
<dbReference type="GO" id="GO:0005743">
    <property type="term" value="C:mitochondrial inner membrane"/>
    <property type="evidence" value="ECO:0007669"/>
    <property type="project" value="UniProtKB-SubCell"/>
</dbReference>
<evidence type="ECO:0000256" key="9">
    <source>
        <dbReference type="ARBA" id="ARBA00023128"/>
    </source>
</evidence>
<evidence type="ECO:0000256" key="20">
    <source>
        <dbReference type="RuleBase" id="RU000488"/>
    </source>
</evidence>
<keyword evidence="9" id="KW-0496">Mitochondrion</keyword>
<dbReference type="Proteomes" id="UP000824219">
    <property type="component" value="Linkage Group LG16"/>
</dbReference>
<evidence type="ECO:0000256" key="16">
    <source>
        <dbReference type="ARBA" id="ARBA00048949"/>
    </source>
</evidence>
<feature type="repeat" description="Solcar" evidence="19">
    <location>
        <begin position="183"/>
        <end position="271"/>
    </location>
</feature>
<reference evidence="22 23" key="1">
    <citation type="submission" date="2021-06" db="EMBL/GenBank/DDBJ databases">
        <title>Chromosome-level genome assembly of the red-tail catfish (Hemibagrus wyckioides).</title>
        <authorList>
            <person name="Shao F."/>
        </authorList>
    </citation>
    <scope>NUCLEOTIDE SEQUENCE [LARGE SCALE GENOMIC DNA]</scope>
    <source>
        <strain evidence="22">EC202008001</strain>
        <tissue evidence="22">Blood</tissue>
    </source>
</reference>
<keyword evidence="10 19" id="KW-0472">Membrane</keyword>
<dbReference type="PRINTS" id="PR00926">
    <property type="entry name" value="MITOCARRIER"/>
</dbReference>
<evidence type="ECO:0000256" key="6">
    <source>
        <dbReference type="ARBA" id="ARBA00022737"/>
    </source>
</evidence>
<keyword evidence="8" id="KW-1133">Transmembrane helix</keyword>
<evidence type="ECO:0008006" key="24">
    <source>
        <dbReference type="Google" id="ProtNLM"/>
    </source>
</evidence>
<evidence type="ECO:0000256" key="15">
    <source>
        <dbReference type="ARBA" id="ARBA00048440"/>
    </source>
</evidence>
<evidence type="ECO:0000256" key="4">
    <source>
        <dbReference type="ARBA" id="ARBA00022449"/>
    </source>
</evidence>
<feature type="repeat" description="Solcar" evidence="19">
    <location>
        <begin position="282"/>
        <end position="368"/>
    </location>
</feature>
<evidence type="ECO:0000256" key="2">
    <source>
        <dbReference type="ARBA" id="ARBA00006375"/>
    </source>
</evidence>
<dbReference type="EMBL" id="JAHKSW010000016">
    <property type="protein sequence ID" value="KAG7322323.1"/>
    <property type="molecule type" value="Genomic_DNA"/>
</dbReference>
<evidence type="ECO:0000256" key="17">
    <source>
        <dbReference type="ARBA" id="ARBA00049256"/>
    </source>
</evidence>
<evidence type="ECO:0000313" key="23">
    <source>
        <dbReference type="Proteomes" id="UP000824219"/>
    </source>
</evidence>
<dbReference type="InterPro" id="IPR023395">
    <property type="entry name" value="MCP_dom_sf"/>
</dbReference>
<dbReference type="AlphaFoldDB" id="A0A9D3SK10"/>
<evidence type="ECO:0000313" key="22">
    <source>
        <dbReference type="EMBL" id="KAG7322323.1"/>
    </source>
</evidence>
<protein>
    <recommendedName>
        <fullName evidence="24">Tricarboxylate transport protein</fullName>
    </recommendedName>
</protein>
<comment type="catalytic activity">
    <reaction evidence="11">
        <text>cis-aconitate(in) + citrate(out) = cis-aconitate(out) + citrate(in)</text>
        <dbReference type="Rhea" id="RHEA:72475"/>
        <dbReference type="ChEBI" id="CHEBI:16383"/>
        <dbReference type="ChEBI" id="CHEBI:16947"/>
    </reaction>
</comment>
<evidence type="ECO:0000256" key="5">
    <source>
        <dbReference type="ARBA" id="ARBA00022692"/>
    </source>
</evidence>
<keyword evidence="23" id="KW-1185">Reference proteome</keyword>
<dbReference type="PANTHER" id="PTHR45788:SF7">
    <property type="entry name" value="TRICARBOXYLATE TRANSPORT PROTEIN A, MITOCHONDRIAL"/>
    <property type="match status" value="1"/>
</dbReference>
<dbReference type="InterPro" id="IPR002067">
    <property type="entry name" value="MCP"/>
</dbReference>
<keyword evidence="7" id="KW-0999">Mitochondrion inner membrane</keyword>
<evidence type="ECO:0000256" key="7">
    <source>
        <dbReference type="ARBA" id="ARBA00022792"/>
    </source>
</evidence>
<comment type="catalytic activity">
    <reaction evidence="17">
        <text>phosphoenolpyruvate(in) + citrate(out) = phosphoenolpyruvate(out) + citrate(in)</text>
        <dbReference type="Rhea" id="RHEA:72487"/>
        <dbReference type="ChEBI" id="CHEBI:16947"/>
        <dbReference type="ChEBI" id="CHEBI:58702"/>
    </reaction>
</comment>
<comment type="function">
    <text evidence="18">Mitochondrial electroneutral antiporter that exports citrate from the mitochondria into the cytosol in exchange for malate. Also able to mediate the exchange of citrate for isocitrate, phosphoenolpyruvate, cis-aconitate and to a lesser extent trans-aconitate, maleate and succinate. In the cytoplasm, citrate plays important roles in fatty acid and sterol synthesis, regulation of glycolysis, protein acetylation, and other physiopathological processes.</text>
</comment>
<dbReference type="GO" id="GO:0007528">
    <property type="term" value="P:neuromuscular junction development"/>
    <property type="evidence" value="ECO:0007669"/>
    <property type="project" value="UniProtKB-ARBA"/>
</dbReference>
<evidence type="ECO:0000256" key="10">
    <source>
        <dbReference type="ARBA" id="ARBA00023136"/>
    </source>
</evidence>
<feature type="repeat" description="Solcar" evidence="19">
    <location>
        <begin position="378"/>
        <end position="463"/>
    </location>
</feature>
<evidence type="ECO:0000256" key="13">
    <source>
        <dbReference type="ARBA" id="ARBA00036668"/>
    </source>
</evidence>
<accession>A0A9D3SK10</accession>
<comment type="catalytic activity">
    <reaction evidence="15">
        <text>maleate(in) + citrate(out) = maleate(out) + citrate(in)</text>
        <dbReference type="Rhea" id="RHEA:72491"/>
        <dbReference type="ChEBI" id="CHEBI:16947"/>
        <dbReference type="ChEBI" id="CHEBI:30780"/>
    </reaction>
</comment>
<dbReference type="PROSITE" id="PS50920">
    <property type="entry name" value="SOLCAR"/>
    <property type="match status" value="3"/>
</dbReference>
<feature type="compositionally biased region" description="Basic and acidic residues" evidence="21">
    <location>
        <begin position="15"/>
        <end position="28"/>
    </location>
</feature>
<evidence type="ECO:0000256" key="18">
    <source>
        <dbReference type="ARBA" id="ARBA00093390"/>
    </source>
</evidence>
<evidence type="ECO:0000256" key="11">
    <source>
        <dbReference type="ARBA" id="ARBA00036042"/>
    </source>
</evidence>
<keyword evidence="4" id="KW-0050">Antiport</keyword>
<evidence type="ECO:0000256" key="21">
    <source>
        <dbReference type="SAM" id="MobiDB-lite"/>
    </source>
</evidence>
<evidence type="ECO:0000256" key="3">
    <source>
        <dbReference type="ARBA" id="ARBA00022448"/>
    </source>
</evidence>
<dbReference type="GO" id="GO:0071913">
    <property type="term" value="F:citrate secondary active transmembrane transporter activity"/>
    <property type="evidence" value="ECO:0007669"/>
    <property type="project" value="TreeGrafter"/>
</dbReference>
<dbReference type="Gene3D" id="1.50.40.10">
    <property type="entry name" value="Mitochondrial carrier domain"/>
    <property type="match status" value="1"/>
</dbReference>
<comment type="subcellular location">
    <subcellularLocation>
        <location evidence="1">Mitochondrion inner membrane</location>
        <topology evidence="1">Multi-pass membrane protein</topology>
    </subcellularLocation>
</comment>
<comment type="catalytic activity">
    <reaction evidence="12">
        <text>citrate(out) + succinate(in) = citrate(in) + succinate(out)</text>
        <dbReference type="Rhea" id="RHEA:28835"/>
        <dbReference type="ChEBI" id="CHEBI:16947"/>
        <dbReference type="ChEBI" id="CHEBI:30031"/>
    </reaction>
</comment>
<dbReference type="GO" id="GO:0006843">
    <property type="term" value="P:mitochondrial citrate transmembrane transport"/>
    <property type="evidence" value="ECO:0007669"/>
    <property type="project" value="TreeGrafter"/>
</dbReference>
<sequence length="471" mass="52165">MCKEQSPEMSQEECAAGKELQERSEAKKQPTGTESTELCWYCMKSHSLAECNTPQMDLESKALMPSHGGDRLSYQQDPRPHFGVARSSRSTSFPLWDREGHSEIKREADEDDMNSISNCPHCHLGLPLDTLRWHAHPAVPSSAPPPPPPVCLGVVARRLTPVHNMCEGKRRFAAAATGGRKITHPGKAILAGGIAGGIEICITFPTEYVKTQLQLDERANPPRYRGIGDCVKLTVQDHGLRGLYRGLSSLLYGSIPKSAIRFGTFEVLSNPMRDETGRLDNTRSLLCGLGAGIAEAVLVVCPMETLKVKLIHDQCSLRPRYRGFFHGVREIIRDQGVRGTYQGLTATVLKQGSNQAIRFYVMNLLRNWYKGDDPSREMHPLVTAIFGATAGAASVLGNTPLDVVKTRMQGLEAHRYKNTLDCAFQILRNEGPQAFYKGTVPRLGRVCLDVAIVFVLYEEVVKLLNKVWQTD</sequence>
<keyword evidence="3 20" id="KW-0813">Transport</keyword>
<dbReference type="FunFam" id="1.50.40.10:FF:000007">
    <property type="entry name" value="Mitochondrial tricarboxylate transport protein-like"/>
    <property type="match status" value="1"/>
</dbReference>
<dbReference type="InterPro" id="IPR018108">
    <property type="entry name" value="MCP_transmembrane"/>
</dbReference>
<dbReference type="InterPro" id="IPR049563">
    <property type="entry name" value="TXTP-like"/>
</dbReference>